<dbReference type="InterPro" id="IPR039570">
    <property type="entry name" value="AmiC_PBP1"/>
</dbReference>
<dbReference type="CDD" id="cd06357">
    <property type="entry name" value="PBP1_AmiC"/>
    <property type="match status" value="1"/>
</dbReference>
<dbReference type="Gene3D" id="3.40.50.2300">
    <property type="match status" value="2"/>
</dbReference>
<dbReference type="EMBL" id="JAPFQA010000002">
    <property type="protein sequence ID" value="MCZ8543716.1"/>
    <property type="molecule type" value="Genomic_DNA"/>
</dbReference>
<comment type="caution">
    <text evidence="1">The sequence shown here is derived from an EMBL/GenBank/DDBJ whole genome shotgun (WGS) entry which is preliminary data.</text>
</comment>
<dbReference type="Proteomes" id="UP001152178">
    <property type="component" value="Unassembled WGS sequence"/>
</dbReference>
<dbReference type="RefSeq" id="WP_269904304.1">
    <property type="nucleotide sequence ID" value="NZ_JAPFQA010000002.1"/>
</dbReference>
<dbReference type="PANTHER" id="PTHR47628">
    <property type="match status" value="1"/>
</dbReference>
<dbReference type="SUPFAM" id="SSF53822">
    <property type="entry name" value="Periplasmic binding protein-like I"/>
    <property type="match status" value="1"/>
</dbReference>
<dbReference type="Pfam" id="PF13433">
    <property type="entry name" value="Peripla_BP_5"/>
    <property type="match status" value="1"/>
</dbReference>
<organism evidence="1 2">
    <name type="scientific">Mesorhizobium qingshengii</name>
    <dbReference type="NCBI Taxonomy" id="1165689"/>
    <lineage>
        <taxon>Bacteria</taxon>
        <taxon>Pseudomonadati</taxon>
        <taxon>Pseudomonadota</taxon>
        <taxon>Alphaproteobacteria</taxon>
        <taxon>Hyphomicrobiales</taxon>
        <taxon>Phyllobacteriaceae</taxon>
        <taxon>Mesorhizobium</taxon>
    </lineage>
</organism>
<keyword evidence="2" id="KW-1185">Reference proteome</keyword>
<proteinExistence type="predicted"/>
<reference evidence="1" key="1">
    <citation type="submission" date="2022-11" db="EMBL/GenBank/DDBJ databases">
        <authorList>
            <person name="Coimbra C."/>
        </authorList>
    </citation>
    <scope>NUCLEOTIDE SEQUENCE</scope>
    <source>
        <strain evidence="1">Jales19</strain>
    </source>
</reference>
<gene>
    <name evidence="1" type="ORF">OOJ09_05965</name>
</gene>
<evidence type="ECO:0000313" key="1">
    <source>
        <dbReference type="EMBL" id="MCZ8543716.1"/>
    </source>
</evidence>
<dbReference type="PANTHER" id="PTHR47628:SF1">
    <property type="entry name" value="ALIPHATIC AMIDASE EXPRESSION-REGULATING PROTEIN"/>
    <property type="match status" value="1"/>
</dbReference>
<accession>A0ABT4QQ75</accession>
<name>A0ABT4QQ75_9HYPH</name>
<evidence type="ECO:0000313" key="2">
    <source>
        <dbReference type="Proteomes" id="UP001152178"/>
    </source>
</evidence>
<dbReference type="InterPro" id="IPR028082">
    <property type="entry name" value="Peripla_BP_I"/>
</dbReference>
<protein>
    <submittedName>
        <fullName evidence="1">Transporter substrate-binding domain-containing protein</fullName>
    </submittedName>
</protein>
<sequence length="400" mass="43427">MGGKAKIPIGVLFSTTGPYATVGEAMLNGTLLAIDEVNRAPDFDFELVPLVRNPGGETSEYASICRDLIINSGVAHIIGCYTSSSRKAIVPVVEKYDALLWYPSHYEGFESSDNVVYLGASPNQHIVPLAQYMASRFGARVYCCGSDYIWPWESNRVMREIVENFGGEMLAERYLAVGSTEVTGLVEEIRLLRPDFVFNTLIGESSYAFLRAFREAGLGTQSADDVSIPIASCTLSEPELRNIGDPAALGHITSSVYFQSLDNPQNHAFVKNYRTRFGPQKVTSADAEASYNSVHMLALALRSAASTKASDILAVLGDCVYDAPQGRIRIDTENNHSYLTPRIGVSSAGAEFAVVAAAQKPIKPDPFLASLKGAAFMLDAARDQIQPADHSRQPKLRVVS</sequence>